<dbReference type="PROSITE" id="PS00952">
    <property type="entry name" value="ER_LUMEN_RECEPTOR_2"/>
    <property type="match status" value="1"/>
</dbReference>
<keyword evidence="5 11" id="KW-0256">Endoplasmic reticulum</keyword>
<evidence type="ECO:0000256" key="3">
    <source>
        <dbReference type="ARBA" id="ARBA00022448"/>
    </source>
</evidence>
<feature type="transmembrane region" description="Helical" evidence="11">
    <location>
        <begin position="176"/>
        <end position="195"/>
    </location>
</feature>
<dbReference type="GO" id="GO:0016192">
    <property type="term" value="P:vesicle-mediated transport"/>
    <property type="evidence" value="ECO:0007669"/>
    <property type="project" value="UniProtKB-KW"/>
</dbReference>
<keyword evidence="13" id="KW-1185">Reference proteome</keyword>
<name>A0A0V0UH23_9BILA</name>
<reference evidence="12 13" key="1">
    <citation type="submission" date="2015-01" db="EMBL/GenBank/DDBJ databases">
        <title>Evolution of Trichinella species and genotypes.</title>
        <authorList>
            <person name="Korhonen P.K."/>
            <person name="Edoardo P."/>
            <person name="Giuseppe L.R."/>
            <person name="Gasser R.B."/>
        </authorList>
    </citation>
    <scope>NUCLEOTIDE SEQUENCE [LARGE SCALE GENOMIC DNA]</scope>
    <source>
        <strain evidence="12">ISS417</strain>
    </source>
</reference>
<dbReference type="GO" id="GO:0046923">
    <property type="term" value="F:ER retention sequence binding"/>
    <property type="evidence" value="ECO:0007669"/>
    <property type="project" value="InterPro"/>
</dbReference>
<keyword evidence="3 11" id="KW-0813">Transport</keyword>
<dbReference type="Pfam" id="PF00810">
    <property type="entry name" value="ER_lumen_recept"/>
    <property type="match status" value="2"/>
</dbReference>
<feature type="transmembrane region" description="Helical" evidence="11">
    <location>
        <begin position="241"/>
        <end position="260"/>
    </location>
</feature>
<evidence type="ECO:0000256" key="1">
    <source>
        <dbReference type="ARBA" id="ARBA00004477"/>
    </source>
</evidence>
<dbReference type="STRING" id="144512.A0A0V0UH23"/>
<evidence type="ECO:0000256" key="4">
    <source>
        <dbReference type="ARBA" id="ARBA00022692"/>
    </source>
</evidence>
<feature type="transmembrane region" description="Helical" evidence="11">
    <location>
        <begin position="65"/>
        <end position="82"/>
    </location>
</feature>
<dbReference type="InterPro" id="IPR000133">
    <property type="entry name" value="ER_ret_rcpt"/>
</dbReference>
<evidence type="ECO:0000256" key="5">
    <source>
        <dbReference type="ARBA" id="ARBA00022824"/>
    </source>
</evidence>
<feature type="transmembrane region" description="Helical" evidence="11">
    <location>
        <begin position="272"/>
        <end position="293"/>
    </location>
</feature>
<comment type="caution">
    <text evidence="11">Lacks conserved residue(s) required for the propagation of feature annotation.</text>
</comment>
<dbReference type="PRINTS" id="PR00660">
    <property type="entry name" value="ERLUMENR"/>
</dbReference>
<comment type="subcellular location">
    <subcellularLocation>
        <location evidence="1 11">Endoplasmic reticulum membrane</location>
        <topology evidence="1 11">Multi-pass membrane protein</topology>
    </subcellularLocation>
</comment>
<dbReference type="Proteomes" id="UP000055048">
    <property type="component" value="Unassembled WGS sequence"/>
</dbReference>
<evidence type="ECO:0000256" key="7">
    <source>
        <dbReference type="ARBA" id="ARBA00022927"/>
    </source>
</evidence>
<dbReference type="GO" id="GO:0005789">
    <property type="term" value="C:endoplasmic reticulum membrane"/>
    <property type="evidence" value="ECO:0007669"/>
    <property type="project" value="UniProtKB-SubCell"/>
</dbReference>
<keyword evidence="7 11" id="KW-0653">Protein transport</keyword>
<keyword evidence="10 11" id="KW-0675">Receptor</keyword>
<feature type="transmembrane region" description="Helical" evidence="11">
    <location>
        <begin position="330"/>
        <end position="348"/>
    </location>
</feature>
<accession>A0A0V0UH23</accession>
<keyword evidence="4 11" id="KW-0812">Transmembrane</keyword>
<feature type="transmembrane region" description="Helical" evidence="11">
    <location>
        <begin position="360"/>
        <end position="379"/>
    </location>
</feature>
<gene>
    <name evidence="12" type="primary">KdelR</name>
    <name evidence="12" type="ORF">T05_7035</name>
</gene>
<feature type="transmembrane region" description="Helical" evidence="11">
    <location>
        <begin position="146"/>
        <end position="164"/>
    </location>
</feature>
<evidence type="ECO:0000256" key="10">
    <source>
        <dbReference type="ARBA" id="ARBA00023170"/>
    </source>
</evidence>
<feature type="transmembrane region" description="Helical" evidence="11">
    <location>
        <begin position="6"/>
        <end position="24"/>
    </location>
</feature>
<dbReference type="OrthoDB" id="7694678at2759"/>
<keyword evidence="8 11" id="KW-1133">Transmembrane helix</keyword>
<comment type="caution">
    <text evidence="12">The sequence shown here is derived from an EMBL/GenBank/DDBJ whole genome shotgun (WGS) entry which is preliminary data.</text>
</comment>
<evidence type="ECO:0000313" key="13">
    <source>
        <dbReference type="Proteomes" id="UP000055048"/>
    </source>
</evidence>
<evidence type="ECO:0000256" key="11">
    <source>
        <dbReference type="RuleBase" id="RU000634"/>
    </source>
</evidence>
<protein>
    <recommendedName>
        <fullName evidence="11">ER lumen protein-retaining receptor</fullName>
    </recommendedName>
</protein>
<keyword evidence="9 11" id="KW-0472">Membrane</keyword>
<evidence type="ECO:0000256" key="8">
    <source>
        <dbReference type="ARBA" id="ARBA00022989"/>
    </source>
</evidence>
<dbReference type="GO" id="GO:0015031">
    <property type="term" value="P:protein transport"/>
    <property type="evidence" value="ECO:0007669"/>
    <property type="project" value="UniProtKB-KW"/>
</dbReference>
<dbReference type="PANTHER" id="PTHR10585">
    <property type="entry name" value="ER LUMEN PROTEIN RETAINING RECEPTOR"/>
    <property type="match status" value="1"/>
</dbReference>
<proteinExistence type="inferred from homology"/>
<keyword evidence="6" id="KW-0931">ER-Golgi transport</keyword>
<evidence type="ECO:0000313" key="12">
    <source>
        <dbReference type="EMBL" id="KRX50237.1"/>
    </source>
</evidence>
<feature type="transmembrane region" description="Helical" evidence="11">
    <location>
        <begin position="36"/>
        <end position="59"/>
    </location>
</feature>
<sequence>MNYFYVTGNAFRFFSLLMLFLKMWETKSAAGVSASSVILFAIVFTTRYADLLVAFYSYYNTIMKMVYLLLSYSTVYLIFFELHSTYDHGKDLFRTELLIIPSFFLALTLNYNFEVIEICWTFSIYLETVALVPQLYMVLKSGFLHSTIRPFLYCFTTYRTLYLFSWIYRYFIESRFELISIISGCAQMLLLASFFNRKLRTTETSSKFGQDTVDAGRTIYFTPTAGKICTTKNLKHDHTQFTGDVIFLAVTYATLYLIFFKFKATYHRSHDTFRIEFLLIPSLLLALLINHQFSVIEVLWAFSIYLESVAILPQLFMLSKTGEAETITSHYLFALGLYRALYILNWIYRYVNENFSDAIAIVSGCVQTILYADFFYLYVTRVLKGRKIQLPA</sequence>
<feature type="transmembrane region" description="Helical" evidence="11">
    <location>
        <begin position="299"/>
        <end position="318"/>
    </location>
</feature>
<dbReference type="GO" id="GO:0006621">
    <property type="term" value="P:protein retention in ER lumen"/>
    <property type="evidence" value="ECO:0007669"/>
    <property type="project" value="InterPro"/>
</dbReference>
<evidence type="ECO:0000256" key="9">
    <source>
        <dbReference type="ARBA" id="ARBA00023136"/>
    </source>
</evidence>
<dbReference type="EMBL" id="JYDJ01000008">
    <property type="protein sequence ID" value="KRX50237.1"/>
    <property type="molecule type" value="Genomic_DNA"/>
</dbReference>
<organism evidence="12 13">
    <name type="scientific">Trichinella murrelli</name>
    <dbReference type="NCBI Taxonomy" id="144512"/>
    <lineage>
        <taxon>Eukaryota</taxon>
        <taxon>Metazoa</taxon>
        <taxon>Ecdysozoa</taxon>
        <taxon>Nematoda</taxon>
        <taxon>Enoplea</taxon>
        <taxon>Dorylaimia</taxon>
        <taxon>Trichinellida</taxon>
        <taxon>Trichinellidae</taxon>
        <taxon>Trichinella</taxon>
    </lineage>
</organism>
<comment type="similarity">
    <text evidence="2 11">Belongs to the ERD2 family.</text>
</comment>
<evidence type="ECO:0000256" key="2">
    <source>
        <dbReference type="ARBA" id="ARBA00010120"/>
    </source>
</evidence>
<evidence type="ECO:0000256" key="6">
    <source>
        <dbReference type="ARBA" id="ARBA00022892"/>
    </source>
</evidence>
<dbReference type="AlphaFoldDB" id="A0A0V0UH23"/>